<dbReference type="STRING" id="1114856.GCA_000383975_04288"/>
<keyword evidence="3" id="KW-1185">Reference proteome</keyword>
<dbReference type="OrthoDB" id="378338at2157"/>
<reference evidence="2 3" key="1">
    <citation type="journal article" date="2014" name="PLoS Genet.">
        <title>Phylogenetically driven sequencing of extremely halophilic archaea reveals strategies for static and dynamic osmo-response.</title>
        <authorList>
            <person name="Becker E.A."/>
            <person name="Seitzer P.M."/>
            <person name="Tritt A."/>
            <person name="Larsen D."/>
            <person name="Krusor M."/>
            <person name="Yao A.I."/>
            <person name="Wu D."/>
            <person name="Madern D."/>
            <person name="Eisen J.A."/>
            <person name="Darling A.E."/>
            <person name="Facciotti M.T."/>
        </authorList>
    </citation>
    <scope>NUCLEOTIDE SEQUENCE [LARGE SCALE GENOMIC DNA]</scope>
    <source>
        <strain evidence="2 3">GA33</strain>
    </source>
</reference>
<proteinExistence type="predicted"/>
<name>L9VP10_9EURY</name>
<dbReference type="RefSeq" id="WP_006091172.1">
    <property type="nucleotide sequence ID" value="NZ_AOHW01000040.1"/>
</dbReference>
<comment type="caution">
    <text evidence="2">The sequence shown here is derived from an EMBL/GenBank/DDBJ whole genome shotgun (WGS) entry which is preliminary data.</text>
</comment>
<evidence type="ECO:0000313" key="3">
    <source>
        <dbReference type="Proteomes" id="UP000011599"/>
    </source>
</evidence>
<feature type="transmembrane region" description="Helical" evidence="1">
    <location>
        <begin position="61"/>
        <end position="82"/>
    </location>
</feature>
<keyword evidence="1" id="KW-0472">Membrane</keyword>
<sequence length="90" mass="9727">MAQHTNTGSKESTRSVETSGWFYLDPVSKVMAVSCIIGILVVYLPVLYSPELTVGGLSWMFVSKPIVGLVLSGSFVATTYYVDFVLEGGE</sequence>
<dbReference type="EMBL" id="AOHW01000040">
    <property type="protein sequence ID" value="ELY38889.1"/>
    <property type="molecule type" value="Genomic_DNA"/>
</dbReference>
<accession>L9VP10</accession>
<keyword evidence="1" id="KW-0812">Transmembrane</keyword>
<evidence type="ECO:0000313" key="2">
    <source>
        <dbReference type="EMBL" id="ELY38889.1"/>
    </source>
</evidence>
<gene>
    <name evidence="2" type="ORF">C496_15897</name>
</gene>
<dbReference type="AlphaFoldDB" id="L9VP10"/>
<dbReference type="eggNOG" id="ENOG502N5UI">
    <property type="taxonomic scope" value="Archaea"/>
</dbReference>
<keyword evidence="1" id="KW-1133">Transmembrane helix</keyword>
<protein>
    <submittedName>
        <fullName evidence="2">Uncharacterized protein</fullName>
    </submittedName>
</protein>
<organism evidence="2 3">
    <name type="scientific">Natronorubrum tibetense GA33</name>
    <dbReference type="NCBI Taxonomy" id="1114856"/>
    <lineage>
        <taxon>Archaea</taxon>
        <taxon>Methanobacteriati</taxon>
        <taxon>Methanobacteriota</taxon>
        <taxon>Stenosarchaea group</taxon>
        <taxon>Halobacteria</taxon>
        <taxon>Halobacteriales</taxon>
        <taxon>Natrialbaceae</taxon>
        <taxon>Natronorubrum</taxon>
    </lineage>
</organism>
<dbReference type="Proteomes" id="UP000011599">
    <property type="component" value="Unassembled WGS sequence"/>
</dbReference>
<feature type="transmembrane region" description="Helical" evidence="1">
    <location>
        <begin position="30"/>
        <end position="49"/>
    </location>
</feature>
<evidence type="ECO:0000256" key="1">
    <source>
        <dbReference type="SAM" id="Phobius"/>
    </source>
</evidence>
<dbReference type="PATRIC" id="fig|1114856.3.peg.3290"/>